<evidence type="ECO:0008006" key="3">
    <source>
        <dbReference type="Google" id="ProtNLM"/>
    </source>
</evidence>
<comment type="caution">
    <text evidence="1">The sequence shown here is derived from an EMBL/GenBank/DDBJ whole genome shotgun (WGS) entry which is preliminary data.</text>
</comment>
<gene>
    <name evidence="1" type="ORF">VJJ49_13205</name>
</gene>
<protein>
    <recommendedName>
        <fullName evidence="3">Oxidase</fullName>
    </recommendedName>
</protein>
<organism evidence="1 2">
    <name type="scientific">Capnocytophaga gingivalis</name>
    <dbReference type="NCBI Taxonomy" id="1017"/>
    <lineage>
        <taxon>Bacteria</taxon>
        <taxon>Pseudomonadati</taxon>
        <taxon>Bacteroidota</taxon>
        <taxon>Flavobacteriia</taxon>
        <taxon>Flavobacteriales</taxon>
        <taxon>Flavobacteriaceae</taxon>
        <taxon>Capnocytophaga</taxon>
    </lineage>
</organism>
<evidence type="ECO:0000313" key="1">
    <source>
        <dbReference type="EMBL" id="MEB3041634.1"/>
    </source>
</evidence>
<dbReference type="RefSeq" id="WP_323980175.1">
    <property type="nucleotide sequence ID" value="NZ_JAYKBV010000026.1"/>
</dbReference>
<dbReference type="EMBL" id="JAYKBV010000026">
    <property type="protein sequence ID" value="MEB3041634.1"/>
    <property type="molecule type" value="Genomic_DNA"/>
</dbReference>
<sequence length="95" mass="10693">MKDILTNTDYDLVIQEGDFFCGESTAQHLEFLLLSFQGEWKESPIIGGNIKHALNGNVSRALDRHIRIQLEADGFSAEVLQITEKGINVKGKYKQ</sequence>
<dbReference type="Proteomes" id="UP001324270">
    <property type="component" value="Unassembled WGS sequence"/>
</dbReference>
<keyword evidence="2" id="KW-1185">Reference proteome</keyword>
<proteinExistence type="predicted"/>
<reference evidence="1 2" key="1">
    <citation type="submission" date="2023-12" db="EMBL/GenBank/DDBJ databases">
        <title>Genomic sequences of Capnocytophaga and Parvimonas strains.</title>
        <authorList>
            <person name="Watt R.M."/>
            <person name="Wang M."/>
            <person name="Yang T."/>
            <person name="Tong W.M."/>
        </authorList>
    </citation>
    <scope>NUCLEOTIDE SEQUENCE [LARGE SCALE GENOMIC DNA]</scope>
    <source>
        <strain evidence="1 2">CCUG 13156</strain>
    </source>
</reference>
<accession>A0ABU5YE45</accession>
<name>A0ABU5YE45_9FLAO</name>
<evidence type="ECO:0000313" key="2">
    <source>
        <dbReference type="Proteomes" id="UP001324270"/>
    </source>
</evidence>